<dbReference type="Proteomes" id="UP001501788">
    <property type="component" value="Unassembled WGS sequence"/>
</dbReference>
<evidence type="ECO:0000256" key="1">
    <source>
        <dbReference type="SAM" id="MobiDB-lite"/>
    </source>
</evidence>
<evidence type="ECO:0000313" key="2">
    <source>
        <dbReference type="EMBL" id="GAA4421122.1"/>
    </source>
</evidence>
<protein>
    <submittedName>
        <fullName evidence="2">Uncharacterized protein</fullName>
    </submittedName>
</protein>
<evidence type="ECO:0000313" key="3">
    <source>
        <dbReference type="Proteomes" id="UP001501788"/>
    </source>
</evidence>
<reference evidence="3" key="1">
    <citation type="journal article" date="2019" name="Int. J. Syst. Evol. Microbiol.">
        <title>The Global Catalogue of Microorganisms (GCM) 10K type strain sequencing project: providing services to taxonomists for standard genome sequencing and annotation.</title>
        <authorList>
            <consortium name="The Broad Institute Genomics Platform"/>
            <consortium name="The Broad Institute Genome Sequencing Center for Infectious Disease"/>
            <person name="Wu L."/>
            <person name="Ma J."/>
        </authorList>
    </citation>
    <scope>NUCLEOTIDE SEQUENCE [LARGE SCALE GENOMIC DNA]</scope>
    <source>
        <strain evidence="3">JCM 31890</strain>
    </source>
</reference>
<feature type="region of interest" description="Disordered" evidence="1">
    <location>
        <begin position="88"/>
        <end position="111"/>
    </location>
</feature>
<comment type="caution">
    <text evidence="2">The sequence shown here is derived from an EMBL/GenBank/DDBJ whole genome shotgun (WGS) entry which is preliminary data.</text>
</comment>
<feature type="compositionally biased region" description="Low complexity" evidence="1">
    <location>
        <begin position="18"/>
        <end position="27"/>
    </location>
</feature>
<keyword evidence="3" id="KW-1185">Reference proteome</keyword>
<name>A0ABP8L3Q4_9BURK</name>
<dbReference type="EMBL" id="BAABEX010000007">
    <property type="protein sequence ID" value="GAA4421122.1"/>
    <property type="molecule type" value="Genomic_DNA"/>
</dbReference>
<proteinExistence type="predicted"/>
<organism evidence="2 3">
    <name type="scientific">Acidovorax lacteus</name>
    <dbReference type="NCBI Taxonomy" id="1924988"/>
    <lineage>
        <taxon>Bacteria</taxon>
        <taxon>Pseudomonadati</taxon>
        <taxon>Pseudomonadota</taxon>
        <taxon>Betaproteobacteria</taxon>
        <taxon>Burkholderiales</taxon>
        <taxon>Comamonadaceae</taxon>
        <taxon>Acidovorax</taxon>
    </lineage>
</organism>
<accession>A0ABP8L3Q4</accession>
<gene>
    <name evidence="2" type="ORF">GCM10023090_09760</name>
</gene>
<sequence>MLTESCAPSGPLDPPPQAASKAVASKESAQRRDCTEIFMNGVLRNGRDNGGRVSVPMVGSVPSCPAGAEAACAASSALGLWALALHTGPSRGRKGGIGRQVCCRGTSRHRR</sequence>
<feature type="region of interest" description="Disordered" evidence="1">
    <location>
        <begin position="1"/>
        <end position="28"/>
    </location>
</feature>